<accession>A3XHJ2</accession>
<dbReference type="HOGENOM" id="CLU_798756_0_0_10"/>
<dbReference type="EMBL" id="AANC01000001">
    <property type="protein sequence ID" value="EAQ51256.1"/>
    <property type="molecule type" value="Genomic_DNA"/>
</dbReference>
<evidence type="ECO:0000313" key="2">
    <source>
        <dbReference type="Proteomes" id="UP000001601"/>
    </source>
</evidence>
<name>A3XHJ2_LEEBM</name>
<protein>
    <submittedName>
        <fullName evidence="1">Uncharacterized protein</fullName>
    </submittedName>
</protein>
<dbReference type="AlphaFoldDB" id="A3XHJ2"/>
<proteinExistence type="predicted"/>
<dbReference type="STRING" id="398720.MED217_16975"/>
<reference evidence="1 2" key="1">
    <citation type="journal article" date="2007" name="Nature">
        <title>Light stimulates growth of proteorhodopsin-containing marine Flavobacteria.</title>
        <authorList>
            <person name="Gomez-Consarnau L."/>
            <person name="Gonzalez J.M."/>
            <person name="Coll-Llado M."/>
            <person name="Gourdon P."/>
            <person name="Pascher T."/>
            <person name="Neutze R."/>
            <person name="Pedros-Alio C."/>
            <person name="Pinhassi J."/>
        </authorList>
    </citation>
    <scope>NUCLEOTIDE SEQUENCE [LARGE SCALE GENOMIC DNA]</scope>
    <source>
        <strain evidence="1 2">MED217</strain>
    </source>
</reference>
<sequence length="347" mass="38746">MLMVFALIYSLQSCSTSDDSTEEASVEETQEEQASIPLADLESGISIPDAAYIAGAPPSPNSSILFKINTDGQSGYLNTGYTVPFTANDDIAGAYLRILEKDGETAGGYFDIPASSFEEKRPLRTKKENEFAQHKLLEENDYEINVKFSNTIPVGTFCYEICIYDSDNNISQPSTVCVTVQEWGGPESLTGSWLFDRYDPANLDEDRTTINCNTGGSFEADYQLNEKEDWVLTLESNGNYNEVYDDVYRTIDYDASAADCEAVYGDTESYKEQYLGKWTYNASQKTISIVDFEYKNLLDSSENETFENGILYVENALVEVISGELVLTETYIEDGKEVTVKGIFKKQ</sequence>
<organism evidence="1 2">
    <name type="scientific">Leeuwenhoekiella blandensis (strain CECT 7118 / CCUG 51940 / KCTC 22103 / MED217)</name>
    <name type="common">Flavobacterium sp. (strain MED217)</name>
    <dbReference type="NCBI Taxonomy" id="398720"/>
    <lineage>
        <taxon>Bacteria</taxon>
        <taxon>Pseudomonadati</taxon>
        <taxon>Bacteroidota</taxon>
        <taxon>Flavobacteriia</taxon>
        <taxon>Flavobacteriales</taxon>
        <taxon>Flavobacteriaceae</taxon>
        <taxon>Leeuwenhoekiella</taxon>
    </lineage>
</organism>
<keyword evidence="2" id="KW-1185">Reference proteome</keyword>
<dbReference type="eggNOG" id="ENOG5032W37">
    <property type="taxonomic scope" value="Bacteria"/>
</dbReference>
<dbReference type="Proteomes" id="UP000001601">
    <property type="component" value="Unassembled WGS sequence"/>
</dbReference>
<comment type="caution">
    <text evidence="1">The sequence shown here is derived from an EMBL/GenBank/DDBJ whole genome shotgun (WGS) entry which is preliminary data.</text>
</comment>
<evidence type="ECO:0000313" key="1">
    <source>
        <dbReference type="EMBL" id="EAQ51256.1"/>
    </source>
</evidence>
<gene>
    <name evidence="1" type="ORF">MED217_16975</name>
</gene>